<dbReference type="RefSeq" id="WP_344158852.1">
    <property type="nucleotide sequence ID" value="NZ_BAAABV010000015.1"/>
</dbReference>
<evidence type="ECO:0000313" key="3">
    <source>
        <dbReference type="Proteomes" id="UP001501867"/>
    </source>
</evidence>
<comment type="caution">
    <text evidence="2">The sequence shown here is derived from an EMBL/GenBank/DDBJ whole genome shotgun (WGS) entry which is preliminary data.</text>
</comment>
<dbReference type="EMBL" id="BAAABV010000015">
    <property type="protein sequence ID" value="GAA0291225.1"/>
    <property type="molecule type" value="Genomic_DNA"/>
</dbReference>
<gene>
    <name evidence="2" type="ORF">GCM10010302_32240</name>
</gene>
<protein>
    <submittedName>
        <fullName evidence="2">Uncharacterized protein</fullName>
    </submittedName>
</protein>
<proteinExistence type="predicted"/>
<organism evidence="2 3">
    <name type="scientific">Streptomyces polychromogenes</name>
    <dbReference type="NCBI Taxonomy" id="67342"/>
    <lineage>
        <taxon>Bacteria</taxon>
        <taxon>Bacillati</taxon>
        <taxon>Actinomycetota</taxon>
        <taxon>Actinomycetes</taxon>
        <taxon>Kitasatosporales</taxon>
        <taxon>Streptomycetaceae</taxon>
        <taxon>Streptomyces</taxon>
    </lineage>
</organism>
<accession>A0ABP3F3E4</accession>
<reference evidence="3" key="1">
    <citation type="journal article" date="2019" name="Int. J. Syst. Evol. Microbiol.">
        <title>The Global Catalogue of Microorganisms (GCM) 10K type strain sequencing project: providing services to taxonomists for standard genome sequencing and annotation.</title>
        <authorList>
            <consortium name="The Broad Institute Genomics Platform"/>
            <consortium name="The Broad Institute Genome Sequencing Center for Infectious Disease"/>
            <person name="Wu L."/>
            <person name="Ma J."/>
        </authorList>
    </citation>
    <scope>NUCLEOTIDE SEQUENCE [LARGE SCALE GENOMIC DNA]</scope>
    <source>
        <strain evidence="3">JCM 4505</strain>
    </source>
</reference>
<sequence length="115" mass="11703">MSNVGVRLIAASKKTLAGTVLTLGVADSLMAAAPARAAPQSIKAMAQQTIKDPAPFAAFDEIIPHESGGDYTATNPSSGSYGVARALPGSKIGLRGRRLEVQPGRPPRSSGACTT</sequence>
<evidence type="ECO:0000313" key="2">
    <source>
        <dbReference type="EMBL" id="GAA0291225.1"/>
    </source>
</evidence>
<name>A0ABP3F3E4_9ACTN</name>
<keyword evidence="3" id="KW-1185">Reference proteome</keyword>
<evidence type="ECO:0000256" key="1">
    <source>
        <dbReference type="SAM" id="MobiDB-lite"/>
    </source>
</evidence>
<dbReference type="Proteomes" id="UP001501867">
    <property type="component" value="Unassembled WGS sequence"/>
</dbReference>
<feature type="region of interest" description="Disordered" evidence="1">
    <location>
        <begin position="94"/>
        <end position="115"/>
    </location>
</feature>